<protein>
    <submittedName>
        <fullName evidence="2">Uncharacterized protein</fullName>
    </submittedName>
</protein>
<organism evidence="2 3">
    <name type="scientific">Porphyra umbilicalis</name>
    <name type="common">Purple laver</name>
    <name type="synonym">Red alga</name>
    <dbReference type="NCBI Taxonomy" id="2786"/>
    <lineage>
        <taxon>Eukaryota</taxon>
        <taxon>Rhodophyta</taxon>
        <taxon>Bangiophyceae</taxon>
        <taxon>Bangiales</taxon>
        <taxon>Bangiaceae</taxon>
        <taxon>Porphyra</taxon>
    </lineage>
</organism>
<feature type="compositionally biased region" description="Pro residues" evidence="1">
    <location>
        <begin position="328"/>
        <end position="343"/>
    </location>
</feature>
<evidence type="ECO:0000313" key="3">
    <source>
        <dbReference type="Proteomes" id="UP000218209"/>
    </source>
</evidence>
<reference evidence="2 3" key="1">
    <citation type="submission" date="2017-03" db="EMBL/GenBank/DDBJ databases">
        <title>WGS assembly of Porphyra umbilicalis.</title>
        <authorList>
            <person name="Brawley S.H."/>
            <person name="Blouin N.A."/>
            <person name="Ficko-Blean E."/>
            <person name="Wheeler G.L."/>
            <person name="Lohr M."/>
            <person name="Goodson H.V."/>
            <person name="Jenkins J.W."/>
            <person name="Blaby-Haas C.E."/>
            <person name="Helliwell K.E."/>
            <person name="Chan C."/>
            <person name="Marriage T."/>
            <person name="Bhattacharya D."/>
            <person name="Klein A.S."/>
            <person name="Badis Y."/>
            <person name="Brodie J."/>
            <person name="Cao Y."/>
            <person name="Collen J."/>
            <person name="Dittami S.M."/>
            <person name="Gachon C.M."/>
            <person name="Green B.R."/>
            <person name="Karpowicz S."/>
            <person name="Kim J.W."/>
            <person name="Kudahl U."/>
            <person name="Lin S."/>
            <person name="Michel G."/>
            <person name="Mittag M."/>
            <person name="Olson B.J."/>
            <person name="Pangilinan J."/>
            <person name="Peng Y."/>
            <person name="Qiu H."/>
            <person name="Shu S."/>
            <person name="Singer J.T."/>
            <person name="Smith A.G."/>
            <person name="Sprecher B.N."/>
            <person name="Wagner V."/>
            <person name="Wang W."/>
            <person name="Wang Z.-Y."/>
            <person name="Yan J."/>
            <person name="Yarish C."/>
            <person name="Zoeuner-Riek S."/>
            <person name="Zhuang Y."/>
            <person name="Zou Y."/>
            <person name="Lindquist E.A."/>
            <person name="Grimwood J."/>
            <person name="Barry K."/>
            <person name="Rokhsar D.S."/>
            <person name="Schmutz J."/>
            <person name="Stiller J.W."/>
            <person name="Grossman A.R."/>
            <person name="Prochnik S.E."/>
        </authorList>
    </citation>
    <scope>NUCLEOTIDE SEQUENCE [LARGE SCALE GENOMIC DNA]</scope>
    <source>
        <strain evidence="2">4086291</strain>
    </source>
</reference>
<feature type="compositionally biased region" description="Low complexity" evidence="1">
    <location>
        <begin position="477"/>
        <end position="491"/>
    </location>
</feature>
<feature type="compositionally biased region" description="Pro residues" evidence="1">
    <location>
        <begin position="167"/>
        <end position="179"/>
    </location>
</feature>
<feature type="compositionally biased region" description="Pro residues" evidence="1">
    <location>
        <begin position="442"/>
        <end position="458"/>
    </location>
</feature>
<dbReference type="AlphaFoldDB" id="A0A1X6P5P0"/>
<feature type="compositionally biased region" description="Basic residues" evidence="1">
    <location>
        <begin position="51"/>
        <end position="60"/>
    </location>
</feature>
<feature type="region of interest" description="Disordered" evidence="1">
    <location>
        <begin position="1"/>
        <end position="91"/>
    </location>
</feature>
<feature type="compositionally biased region" description="Low complexity" evidence="1">
    <location>
        <begin position="459"/>
        <end position="468"/>
    </location>
</feature>
<feature type="compositionally biased region" description="Low complexity" evidence="1">
    <location>
        <begin position="228"/>
        <end position="254"/>
    </location>
</feature>
<sequence>MTRRRLLSSLRTRGRPSSPASHAPHLDCKRCTGHAPHPVGAVAGRSPPYHMARRCRRHSARPSGSPGEGVGGVAREGCRFRQPQPPLRPPLPATSLHSATPLARHVLRTHAPVASRHRRRRPRTSRGRCRGRRRPMDGAAWARTPATKWHRFGEPISRPRTRAGGTLPPPPPPPPPPPRGNLTVAAPTRWRVTAARDDPTASRAAAPAPQTAATLEANDGADGGGGLTALATPRAMAATAVGGSSRGSGRSSGRAPTRTDTISSASIDLVEAALCLPPAAATPPRGSSDAAAAAAAAAGVPHHRHGRHSPVSTTTVGSWSSAEAVSAPPSPVTRSPTPPPPPITRSRTPLPRAPRTAAAAAAAAAARWGGRAPPPPGVAAAADLTRLRHELGALDGGPPPPPPPAPDAFFPAPPRPHAPPSPPPPQLDATAYRRHAPDAFFPAPPRPHAPPPPRPPNWTRPRTGGTRPCGASPPTPLTATAAAARRPTGACPAPPSCASTGGGRARGGPAAARRRRARR</sequence>
<feature type="region of interest" description="Disordered" evidence="1">
    <location>
        <begin position="281"/>
        <end position="379"/>
    </location>
</feature>
<keyword evidence="3" id="KW-1185">Reference proteome</keyword>
<dbReference type="Proteomes" id="UP000218209">
    <property type="component" value="Unassembled WGS sequence"/>
</dbReference>
<feature type="compositionally biased region" description="Low complexity" evidence="1">
    <location>
        <begin position="201"/>
        <end position="214"/>
    </location>
</feature>
<feature type="compositionally biased region" description="Pro residues" evidence="1">
    <location>
        <begin position="397"/>
        <end position="426"/>
    </location>
</feature>
<dbReference type="EMBL" id="KV918876">
    <property type="protein sequence ID" value="OSX76202.1"/>
    <property type="molecule type" value="Genomic_DNA"/>
</dbReference>
<name>A0A1X6P5P0_PORUM</name>
<feature type="region of interest" description="Disordered" evidence="1">
    <location>
        <begin position="391"/>
        <end position="519"/>
    </location>
</feature>
<feature type="region of interest" description="Disordered" evidence="1">
    <location>
        <begin position="108"/>
        <end position="183"/>
    </location>
</feature>
<feature type="compositionally biased region" description="Low complexity" evidence="1">
    <location>
        <begin position="344"/>
        <end position="371"/>
    </location>
</feature>
<proteinExistence type="predicted"/>
<feature type="region of interest" description="Disordered" evidence="1">
    <location>
        <begin position="195"/>
        <end position="260"/>
    </location>
</feature>
<evidence type="ECO:0000256" key="1">
    <source>
        <dbReference type="SAM" id="MobiDB-lite"/>
    </source>
</evidence>
<feature type="compositionally biased region" description="Low complexity" evidence="1">
    <location>
        <begin position="318"/>
        <end position="327"/>
    </location>
</feature>
<evidence type="ECO:0000313" key="2">
    <source>
        <dbReference type="EMBL" id="OSX76202.1"/>
    </source>
</evidence>
<feature type="compositionally biased region" description="Low complexity" evidence="1">
    <location>
        <begin position="281"/>
        <end position="298"/>
    </location>
</feature>
<gene>
    <name evidence="2" type="ORF">BU14_0203s0013</name>
</gene>
<feature type="compositionally biased region" description="Low complexity" evidence="1">
    <location>
        <begin position="7"/>
        <end position="19"/>
    </location>
</feature>
<accession>A0A1X6P5P0</accession>
<feature type="compositionally biased region" description="Basic residues" evidence="1">
    <location>
        <begin position="115"/>
        <end position="133"/>
    </location>
</feature>